<evidence type="ECO:0000256" key="1">
    <source>
        <dbReference type="ARBA" id="ARBA00004448"/>
    </source>
</evidence>
<keyword evidence="4 10" id="KW-0812">Transmembrane</keyword>
<dbReference type="EMBL" id="JAIWYP010000001">
    <property type="protein sequence ID" value="KAH3879292.1"/>
    <property type="molecule type" value="Genomic_DNA"/>
</dbReference>
<name>A0A9D4MKH5_DREPO</name>
<keyword evidence="8 10" id="KW-0472">Membrane</keyword>
<proteinExistence type="inferred from homology"/>
<evidence type="ECO:0000256" key="9">
    <source>
        <dbReference type="SAM" id="MobiDB-lite"/>
    </source>
</evidence>
<keyword evidence="5" id="KW-0999">Mitochondrion inner membrane</keyword>
<evidence type="ECO:0000313" key="12">
    <source>
        <dbReference type="Proteomes" id="UP000828390"/>
    </source>
</evidence>
<reference evidence="11" key="2">
    <citation type="submission" date="2020-11" db="EMBL/GenBank/DDBJ databases">
        <authorList>
            <person name="McCartney M.A."/>
            <person name="Auch B."/>
            <person name="Kono T."/>
            <person name="Mallez S."/>
            <person name="Becker A."/>
            <person name="Gohl D.M."/>
            <person name="Silverstein K.A.T."/>
            <person name="Koren S."/>
            <person name="Bechman K.B."/>
            <person name="Herman A."/>
            <person name="Abrahante J.E."/>
            <person name="Garbe J."/>
        </authorList>
    </citation>
    <scope>NUCLEOTIDE SEQUENCE</scope>
    <source>
        <strain evidence="11">Duluth1</strain>
        <tissue evidence="11">Whole animal</tissue>
    </source>
</reference>
<sequence length="274" mass="31539">MRRTCVTVYIVNIFRVTAMYLNLVLRSAALRGPQKLQASVCTFYHHALLHKRRENNTRSNILQNQDWKLCEKTNLITFLDVSFYSTGNKASTVGSKGDDKSDNTTADDRKDEVPKSETYRIIYSYPGIKSLEFIQKMRRFQIVIVTIGIPVMIFSGLPVVAFMFSAALFGFSTNAIWLSANKAECIIARMYVDDENEKVKLSFVDRKWKRLDVYKNKADIIPVTEISDNAPGKKYFVIETKQKDVYFLPYLTCTDEERDELKKVIGDFSSLLKK</sequence>
<comment type="similarity">
    <text evidence="2">Belongs to the TMEM186 family.</text>
</comment>
<dbReference type="AlphaFoldDB" id="A0A9D4MKH5"/>
<dbReference type="GO" id="GO:0005743">
    <property type="term" value="C:mitochondrial inner membrane"/>
    <property type="evidence" value="ECO:0007669"/>
    <property type="project" value="UniProtKB-SubCell"/>
</dbReference>
<dbReference type="Proteomes" id="UP000828390">
    <property type="component" value="Unassembled WGS sequence"/>
</dbReference>
<keyword evidence="12" id="KW-1185">Reference proteome</keyword>
<dbReference type="PANTHER" id="PTHR13603">
    <property type="entry name" value="TRANSMEMBRANE PROTEIN 186"/>
    <property type="match status" value="1"/>
</dbReference>
<keyword evidence="7" id="KW-0496">Mitochondrion</keyword>
<evidence type="ECO:0000256" key="8">
    <source>
        <dbReference type="ARBA" id="ARBA00023136"/>
    </source>
</evidence>
<protein>
    <recommendedName>
        <fullName evidence="3">Transmembrane protein 186</fullName>
    </recommendedName>
</protein>
<evidence type="ECO:0000256" key="3">
    <source>
        <dbReference type="ARBA" id="ARBA00014604"/>
    </source>
</evidence>
<feature type="region of interest" description="Disordered" evidence="9">
    <location>
        <begin position="90"/>
        <end position="112"/>
    </location>
</feature>
<evidence type="ECO:0000256" key="2">
    <source>
        <dbReference type="ARBA" id="ARBA00007020"/>
    </source>
</evidence>
<feature type="compositionally biased region" description="Basic and acidic residues" evidence="9">
    <location>
        <begin position="96"/>
        <end position="112"/>
    </location>
</feature>
<comment type="caution">
    <text evidence="11">The sequence shown here is derived from an EMBL/GenBank/DDBJ whole genome shotgun (WGS) entry which is preliminary data.</text>
</comment>
<evidence type="ECO:0000256" key="6">
    <source>
        <dbReference type="ARBA" id="ARBA00022989"/>
    </source>
</evidence>
<evidence type="ECO:0000256" key="10">
    <source>
        <dbReference type="SAM" id="Phobius"/>
    </source>
</evidence>
<feature type="transmembrane region" description="Helical" evidence="10">
    <location>
        <begin position="142"/>
        <end position="171"/>
    </location>
</feature>
<evidence type="ECO:0000256" key="4">
    <source>
        <dbReference type="ARBA" id="ARBA00022692"/>
    </source>
</evidence>
<evidence type="ECO:0000256" key="7">
    <source>
        <dbReference type="ARBA" id="ARBA00023128"/>
    </source>
</evidence>
<comment type="subcellular location">
    <subcellularLocation>
        <location evidence="1">Mitochondrion inner membrane</location>
        <topology evidence="1">Multi-pass membrane protein</topology>
    </subcellularLocation>
</comment>
<evidence type="ECO:0000313" key="11">
    <source>
        <dbReference type="EMBL" id="KAH3879292.1"/>
    </source>
</evidence>
<gene>
    <name evidence="11" type="ORF">DPMN_003195</name>
</gene>
<organism evidence="11 12">
    <name type="scientific">Dreissena polymorpha</name>
    <name type="common">Zebra mussel</name>
    <name type="synonym">Mytilus polymorpha</name>
    <dbReference type="NCBI Taxonomy" id="45954"/>
    <lineage>
        <taxon>Eukaryota</taxon>
        <taxon>Metazoa</taxon>
        <taxon>Spiralia</taxon>
        <taxon>Lophotrochozoa</taxon>
        <taxon>Mollusca</taxon>
        <taxon>Bivalvia</taxon>
        <taxon>Autobranchia</taxon>
        <taxon>Heteroconchia</taxon>
        <taxon>Euheterodonta</taxon>
        <taxon>Imparidentia</taxon>
        <taxon>Neoheterodontei</taxon>
        <taxon>Myida</taxon>
        <taxon>Dreissenoidea</taxon>
        <taxon>Dreissenidae</taxon>
        <taxon>Dreissena</taxon>
    </lineage>
</organism>
<evidence type="ECO:0000256" key="5">
    <source>
        <dbReference type="ARBA" id="ARBA00022792"/>
    </source>
</evidence>
<dbReference type="InterPro" id="IPR026571">
    <property type="entry name" value="Tmem186"/>
</dbReference>
<dbReference type="PANTHER" id="PTHR13603:SF1">
    <property type="entry name" value="TRANSMEMBRANE PROTEIN 186"/>
    <property type="match status" value="1"/>
</dbReference>
<reference evidence="11" key="1">
    <citation type="journal article" date="2019" name="bioRxiv">
        <title>The Genome of the Zebra Mussel, Dreissena polymorpha: A Resource for Invasive Species Research.</title>
        <authorList>
            <person name="McCartney M.A."/>
            <person name="Auch B."/>
            <person name="Kono T."/>
            <person name="Mallez S."/>
            <person name="Zhang Y."/>
            <person name="Obille A."/>
            <person name="Becker A."/>
            <person name="Abrahante J.E."/>
            <person name="Garbe J."/>
            <person name="Badalamenti J.P."/>
            <person name="Herman A."/>
            <person name="Mangelson H."/>
            <person name="Liachko I."/>
            <person name="Sullivan S."/>
            <person name="Sone E.D."/>
            <person name="Koren S."/>
            <person name="Silverstein K.A.T."/>
            <person name="Beckman K.B."/>
            <person name="Gohl D.M."/>
        </authorList>
    </citation>
    <scope>NUCLEOTIDE SEQUENCE</scope>
    <source>
        <strain evidence="11">Duluth1</strain>
        <tissue evidence="11">Whole animal</tissue>
    </source>
</reference>
<keyword evidence="6 10" id="KW-1133">Transmembrane helix</keyword>
<accession>A0A9D4MKH5</accession>